<evidence type="ECO:0000313" key="11">
    <source>
        <dbReference type="EMBL" id="WGH93074.1"/>
    </source>
</evidence>
<feature type="active site" description="Nucleophile" evidence="8">
    <location>
        <position position="30"/>
    </location>
</feature>
<dbReference type="Proteomes" id="UP001224674">
    <property type="component" value="Chromosome"/>
</dbReference>
<feature type="site" description="Contributes to redox potential value" evidence="8">
    <location>
        <position position="32"/>
    </location>
</feature>
<dbReference type="CDD" id="cd02947">
    <property type="entry name" value="TRX_family"/>
    <property type="match status" value="1"/>
</dbReference>
<keyword evidence="5 9" id="KW-0676">Redox-active center</keyword>
<proteinExistence type="inferred from homology"/>
<dbReference type="PANTHER" id="PTHR45663">
    <property type="entry name" value="GEO12009P1"/>
    <property type="match status" value="1"/>
</dbReference>
<evidence type="ECO:0000256" key="3">
    <source>
        <dbReference type="ARBA" id="ARBA00022982"/>
    </source>
</evidence>
<feature type="site" description="Contributes to redox potential value" evidence="8">
    <location>
        <position position="31"/>
    </location>
</feature>
<dbReference type="PIRSF" id="PIRSF000077">
    <property type="entry name" value="Thioredoxin"/>
    <property type="match status" value="1"/>
</dbReference>
<dbReference type="PANTHER" id="PTHR45663:SF40">
    <property type="entry name" value="THIOREDOXIN 2"/>
    <property type="match status" value="1"/>
</dbReference>
<comment type="similarity">
    <text evidence="1 7">Belongs to the thioredoxin family.</text>
</comment>
<keyword evidence="4 9" id="KW-1015">Disulfide bond</keyword>
<sequence length="119" mass="13165">MATIDLTESTFEQTVTDNDIVLIDFWAEWCGPCKMFGPIYDKVSENHPDIVFGKVDTDAEQGLAAAANISSIPTLMALRDRTLVFAQPGAMPAEQLEDLISKVRDLDMDQVRATQNQDS</sequence>
<accession>A0AAJ6DC40</accession>
<keyword evidence="12" id="KW-1185">Reference proteome</keyword>
<evidence type="ECO:0000256" key="1">
    <source>
        <dbReference type="ARBA" id="ARBA00008987"/>
    </source>
</evidence>
<dbReference type="GeneID" id="83695676"/>
<dbReference type="PROSITE" id="PS00194">
    <property type="entry name" value="THIOREDOXIN_1"/>
    <property type="match status" value="1"/>
</dbReference>
<dbReference type="InterPro" id="IPR005746">
    <property type="entry name" value="Thioredoxin"/>
</dbReference>
<keyword evidence="2" id="KW-0813">Transport</keyword>
<name>A0AAJ6DC40_9MICC</name>
<feature type="active site" description="Nucleophile" evidence="8">
    <location>
        <position position="33"/>
    </location>
</feature>
<evidence type="ECO:0000259" key="10">
    <source>
        <dbReference type="PROSITE" id="PS51352"/>
    </source>
</evidence>
<dbReference type="InterPro" id="IPR036249">
    <property type="entry name" value="Thioredoxin-like_sf"/>
</dbReference>
<keyword evidence="3" id="KW-0249">Electron transport</keyword>
<organism evidence="11 12">
    <name type="scientific">Auritidibacter ignavus</name>
    <dbReference type="NCBI Taxonomy" id="678932"/>
    <lineage>
        <taxon>Bacteria</taxon>
        <taxon>Bacillati</taxon>
        <taxon>Actinomycetota</taxon>
        <taxon>Actinomycetes</taxon>
        <taxon>Micrococcales</taxon>
        <taxon>Micrococcaceae</taxon>
        <taxon>Auritidibacter</taxon>
    </lineage>
</organism>
<evidence type="ECO:0000256" key="9">
    <source>
        <dbReference type="PIRSR" id="PIRSR000077-4"/>
    </source>
</evidence>
<dbReference type="EMBL" id="CP122566">
    <property type="protein sequence ID" value="WGH93074.1"/>
    <property type="molecule type" value="Genomic_DNA"/>
</dbReference>
<dbReference type="AlphaFoldDB" id="A0AAJ6DC40"/>
<evidence type="ECO:0000256" key="4">
    <source>
        <dbReference type="ARBA" id="ARBA00023157"/>
    </source>
</evidence>
<dbReference type="GO" id="GO:0005829">
    <property type="term" value="C:cytosol"/>
    <property type="evidence" value="ECO:0007669"/>
    <property type="project" value="TreeGrafter"/>
</dbReference>
<dbReference type="InterPro" id="IPR013766">
    <property type="entry name" value="Thioredoxin_domain"/>
</dbReference>
<dbReference type="InterPro" id="IPR017937">
    <property type="entry name" value="Thioredoxin_CS"/>
</dbReference>
<dbReference type="GO" id="GO:0015035">
    <property type="term" value="F:protein-disulfide reductase activity"/>
    <property type="evidence" value="ECO:0007669"/>
    <property type="project" value="UniProtKB-UniRule"/>
</dbReference>
<gene>
    <name evidence="11" type="primary">trxA</name>
    <name evidence="11" type="ORF">QDX21_12405</name>
</gene>
<evidence type="ECO:0000256" key="2">
    <source>
        <dbReference type="ARBA" id="ARBA00022448"/>
    </source>
</evidence>
<dbReference type="NCBIfam" id="TIGR01068">
    <property type="entry name" value="thioredoxin"/>
    <property type="match status" value="1"/>
</dbReference>
<protein>
    <recommendedName>
        <fullName evidence="6 7">Thioredoxin</fullName>
    </recommendedName>
</protein>
<dbReference type="PRINTS" id="PR00421">
    <property type="entry name" value="THIOREDOXIN"/>
</dbReference>
<evidence type="ECO:0000313" key="12">
    <source>
        <dbReference type="Proteomes" id="UP001224674"/>
    </source>
</evidence>
<dbReference type="Gene3D" id="3.40.30.10">
    <property type="entry name" value="Glutaredoxin"/>
    <property type="match status" value="1"/>
</dbReference>
<dbReference type="Pfam" id="PF00085">
    <property type="entry name" value="Thioredoxin"/>
    <property type="match status" value="1"/>
</dbReference>
<dbReference type="FunFam" id="3.40.30.10:FF:000155">
    <property type="entry name" value="Thioredoxin"/>
    <property type="match status" value="1"/>
</dbReference>
<dbReference type="RefSeq" id="WP_110097969.1">
    <property type="nucleotide sequence ID" value="NZ_CP122561.1"/>
</dbReference>
<evidence type="ECO:0000256" key="5">
    <source>
        <dbReference type="ARBA" id="ARBA00023284"/>
    </source>
</evidence>
<feature type="domain" description="Thioredoxin" evidence="10">
    <location>
        <begin position="1"/>
        <end position="105"/>
    </location>
</feature>
<evidence type="ECO:0000256" key="6">
    <source>
        <dbReference type="NCBIfam" id="TIGR01068"/>
    </source>
</evidence>
<feature type="site" description="Deprotonates C-terminal active site Cys" evidence="8">
    <location>
        <position position="24"/>
    </location>
</feature>
<evidence type="ECO:0000256" key="7">
    <source>
        <dbReference type="PIRNR" id="PIRNR000077"/>
    </source>
</evidence>
<dbReference type="SUPFAM" id="SSF52833">
    <property type="entry name" value="Thioredoxin-like"/>
    <property type="match status" value="1"/>
</dbReference>
<feature type="disulfide bond" description="Redox-active" evidence="9">
    <location>
        <begin position="30"/>
        <end position="33"/>
    </location>
</feature>
<dbReference type="PROSITE" id="PS51352">
    <property type="entry name" value="THIOREDOXIN_2"/>
    <property type="match status" value="1"/>
</dbReference>
<evidence type="ECO:0000256" key="8">
    <source>
        <dbReference type="PIRSR" id="PIRSR000077-1"/>
    </source>
</evidence>
<reference evidence="11 12" key="1">
    <citation type="submission" date="2023-03" db="EMBL/GenBank/DDBJ databases">
        <title>Complete genome sequences of several Auritidibacter ignavus strains isolated from ear infections.</title>
        <authorList>
            <person name="Baehr T."/>
            <person name="Baumhoegger A.M."/>
        </authorList>
    </citation>
    <scope>NUCLEOTIDE SEQUENCE [LARGE SCALE GENOMIC DNA]</scope>
    <source>
        <strain evidence="11 12">BABAE-6</strain>
    </source>
</reference>